<dbReference type="PRINTS" id="PR00111">
    <property type="entry name" value="ABHYDROLASE"/>
</dbReference>
<evidence type="ECO:0000256" key="1">
    <source>
        <dbReference type="ARBA" id="ARBA00022801"/>
    </source>
</evidence>
<dbReference type="SUPFAM" id="SSF53474">
    <property type="entry name" value="alpha/beta-Hydrolases"/>
    <property type="match status" value="1"/>
</dbReference>
<feature type="domain" description="AB hydrolase-1" evidence="2">
    <location>
        <begin position="26"/>
        <end position="273"/>
    </location>
</feature>
<protein>
    <submittedName>
        <fullName evidence="3">Alpha/beta fold hydrolase</fullName>
    </submittedName>
</protein>
<keyword evidence="4" id="KW-1185">Reference proteome</keyword>
<dbReference type="InterPro" id="IPR000639">
    <property type="entry name" value="Epox_hydrolase-like"/>
</dbReference>
<evidence type="ECO:0000313" key="3">
    <source>
        <dbReference type="EMBL" id="MFD1784076.1"/>
    </source>
</evidence>
<evidence type="ECO:0000313" key="4">
    <source>
        <dbReference type="Proteomes" id="UP001597237"/>
    </source>
</evidence>
<dbReference type="EMBL" id="JBHUEY010000001">
    <property type="protein sequence ID" value="MFD1784076.1"/>
    <property type="molecule type" value="Genomic_DNA"/>
</dbReference>
<dbReference type="PRINTS" id="PR00412">
    <property type="entry name" value="EPOXHYDRLASE"/>
</dbReference>
<dbReference type="RefSeq" id="WP_377282736.1">
    <property type="nucleotide sequence ID" value="NZ_JBHRSI010000008.1"/>
</dbReference>
<accession>A0ABW4N2C9</accession>
<proteinExistence type="predicted"/>
<gene>
    <name evidence="3" type="ORF">ACFSC0_11775</name>
</gene>
<evidence type="ECO:0000259" key="2">
    <source>
        <dbReference type="Pfam" id="PF00561"/>
    </source>
</evidence>
<dbReference type="Pfam" id="PF00561">
    <property type="entry name" value="Abhydrolase_1"/>
    <property type="match status" value="1"/>
</dbReference>
<keyword evidence="1 3" id="KW-0378">Hydrolase</keyword>
<reference evidence="4" key="1">
    <citation type="journal article" date="2019" name="Int. J. Syst. Evol. Microbiol.">
        <title>The Global Catalogue of Microorganisms (GCM) 10K type strain sequencing project: providing services to taxonomists for standard genome sequencing and annotation.</title>
        <authorList>
            <consortium name="The Broad Institute Genomics Platform"/>
            <consortium name="The Broad Institute Genome Sequencing Center for Infectious Disease"/>
            <person name="Wu L."/>
            <person name="Ma J."/>
        </authorList>
    </citation>
    <scope>NUCLEOTIDE SEQUENCE [LARGE SCALE GENOMIC DNA]</scope>
    <source>
        <strain evidence="4">DFY28</strain>
    </source>
</reference>
<sequence>MFEGFEVLEVDVGQARLRVRRGGSGPPLLLLHGWPQTHMMWGRIADDLARDFTVIAPDLRGYGESTGPETTADHEPYSKRAMGRDALALMRRFGFERFDLAGHDRGGRVAYRLALDHPEAVARLAVLDIVPTFEVYSRADMAMGLGYWHWFFLVQPHPFPERIIEANPDWFFFRGGRGPFAPEALADYRRAGRKPSVIHAMCEDYRAGATFDFALDKADRGAGRKIEVPTLVLWGAKGALPRWYDVLAIWRDWAADVRGQEIDAGHFIPEERPAETLAALRGFFA</sequence>
<dbReference type="InterPro" id="IPR000073">
    <property type="entry name" value="AB_hydrolase_1"/>
</dbReference>
<dbReference type="InterPro" id="IPR029058">
    <property type="entry name" value="AB_hydrolase_fold"/>
</dbReference>
<name>A0ABW4N2C9_9CAUL</name>
<dbReference type="Proteomes" id="UP001597237">
    <property type="component" value="Unassembled WGS sequence"/>
</dbReference>
<organism evidence="3 4">
    <name type="scientific">Phenylobacterium terrae</name>
    <dbReference type="NCBI Taxonomy" id="2665495"/>
    <lineage>
        <taxon>Bacteria</taxon>
        <taxon>Pseudomonadati</taxon>
        <taxon>Pseudomonadota</taxon>
        <taxon>Alphaproteobacteria</taxon>
        <taxon>Caulobacterales</taxon>
        <taxon>Caulobacteraceae</taxon>
        <taxon>Phenylobacterium</taxon>
    </lineage>
</organism>
<dbReference type="Gene3D" id="3.40.50.1820">
    <property type="entry name" value="alpha/beta hydrolase"/>
    <property type="match status" value="1"/>
</dbReference>
<dbReference type="GO" id="GO:0016787">
    <property type="term" value="F:hydrolase activity"/>
    <property type="evidence" value="ECO:0007669"/>
    <property type="project" value="UniProtKB-KW"/>
</dbReference>
<comment type="caution">
    <text evidence="3">The sequence shown here is derived from an EMBL/GenBank/DDBJ whole genome shotgun (WGS) entry which is preliminary data.</text>
</comment>
<dbReference type="PANTHER" id="PTHR43329">
    <property type="entry name" value="EPOXIDE HYDROLASE"/>
    <property type="match status" value="1"/>
</dbReference>